<proteinExistence type="predicted"/>
<dbReference type="AlphaFoldDB" id="A0A549YJH1"/>
<evidence type="ECO:0000313" key="3">
    <source>
        <dbReference type="EMBL" id="TRM12028.1"/>
    </source>
</evidence>
<dbReference type="Proteomes" id="UP000319280">
    <property type="component" value="Unassembled WGS sequence"/>
</dbReference>
<dbReference type="PROSITE" id="PS51257">
    <property type="entry name" value="PROKAR_LIPOPROTEIN"/>
    <property type="match status" value="1"/>
</dbReference>
<sequence>MKRFAIMVFMVLVLILAACQAEGTDNEAGSQEPDAAEAEESSDGGVSATKGTIKQAEFDKVFSDPKAYKGYEVTFTGKVFVQPERDNDGTYLQVFADPENAEQNVIVGVEDPDLDVSSEDYIRVSGVIRDEFTGENAFGAELKAPVVGADTVEVVDYVTAVSPAMETIQVDQSQDQHGYVMHVDKVEIADNMTRVYVKITNNTDKEISFYSFNSRLLIGNKQLEEEQVYDSGLPEVQSSILPGMETEGVITFPAVDPSTETMTFHAEGSSENYDLNFEPFTFDIGK</sequence>
<dbReference type="EMBL" id="VJMZ01000001">
    <property type="protein sequence ID" value="TRM12028.1"/>
    <property type="molecule type" value="Genomic_DNA"/>
</dbReference>
<organism evidence="3 4">
    <name type="scientific">Lentibacillus cibarius</name>
    <dbReference type="NCBI Taxonomy" id="2583219"/>
    <lineage>
        <taxon>Bacteria</taxon>
        <taxon>Bacillati</taxon>
        <taxon>Bacillota</taxon>
        <taxon>Bacilli</taxon>
        <taxon>Bacillales</taxon>
        <taxon>Bacillaceae</taxon>
        <taxon>Lentibacillus</taxon>
    </lineage>
</organism>
<name>A0A549YJH1_9BACI</name>
<gene>
    <name evidence="3" type="ORF">FH966_10235</name>
</gene>
<evidence type="ECO:0000256" key="2">
    <source>
        <dbReference type="SAM" id="SignalP"/>
    </source>
</evidence>
<feature type="signal peptide" evidence="2">
    <location>
        <begin position="1"/>
        <end position="23"/>
    </location>
</feature>
<accession>A0A549YJH1</accession>
<dbReference type="RefSeq" id="WP_142791055.1">
    <property type="nucleotide sequence ID" value="NZ_VJMZ01000001.1"/>
</dbReference>
<protein>
    <submittedName>
        <fullName evidence="3">DUF4352 domain-containing protein</fullName>
    </submittedName>
</protein>
<keyword evidence="4" id="KW-1185">Reference proteome</keyword>
<reference evidence="3 4" key="1">
    <citation type="submission" date="2019-07" db="EMBL/GenBank/DDBJ databases">
        <title>Genomic analysis of Lentibacillus sp. NKC851-2.</title>
        <authorList>
            <person name="Oh Y.J."/>
        </authorList>
    </citation>
    <scope>NUCLEOTIDE SEQUENCE [LARGE SCALE GENOMIC DNA]</scope>
    <source>
        <strain evidence="3 4">NKC851-2</strain>
    </source>
</reference>
<feature type="chain" id="PRO_5021962314" evidence="2">
    <location>
        <begin position="24"/>
        <end position="286"/>
    </location>
</feature>
<comment type="caution">
    <text evidence="3">The sequence shown here is derived from an EMBL/GenBank/DDBJ whole genome shotgun (WGS) entry which is preliminary data.</text>
</comment>
<evidence type="ECO:0000256" key="1">
    <source>
        <dbReference type="SAM" id="MobiDB-lite"/>
    </source>
</evidence>
<feature type="region of interest" description="Disordered" evidence="1">
    <location>
        <begin position="25"/>
        <end position="49"/>
    </location>
</feature>
<keyword evidence="2" id="KW-0732">Signal</keyword>
<evidence type="ECO:0000313" key="4">
    <source>
        <dbReference type="Proteomes" id="UP000319280"/>
    </source>
</evidence>